<reference evidence="2" key="1">
    <citation type="submission" date="2018-01" db="EMBL/GenBank/DDBJ databases">
        <authorList>
            <person name="Alioto T."/>
            <person name="Alioto T."/>
        </authorList>
    </citation>
    <scope>NUCLEOTIDE SEQUENCE [LARGE SCALE GENOMIC DNA]</scope>
</reference>
<name>A0A3B0JUG3_DROGU</name>
<dbReference type="Proteomes" id="UP000268350">
    <property type="component" value="Unassembled WGS sequence"/>
</dbReference>
<proteinExistence type="predicted"/>
<gene>
    <name evidence="1" type="ORF">DGUA_6G014511</name>
</gene>
<organism evidence="1 2">
    <name type="scientific">Drosophila guanche</name>
    <name type="common">Fruit fly</name>
    <dbReference type="NCBI Taxonomy" id="7266"/>
    <lineage>
        <taxon>Eukaryota</taxon>
        <taxon>Metazoa</taxon>
        <taxon>Ecdysozoa</taxon>
        <taxon>Arthropoda</taxon>
        <taxon>Hexapoda</taxon>
        <taxon>Insecta</taxon>
        <taxon>Pterygota</taxon>
        <taxon>Neoptera</taxon>
        <taxon>Endopterygota</taxon>
        <taxon>Diptera</taxon>
        <taxon>Brachycera</taxon>
        <taxon>Muscomorpha</taxon>
        <taxon>Ephydroidea</taxon>
        <taxon>Drosophilidae</taxon>
        <taxon>Drosophila</taxon>
        <taxon>Sophophora</taxon>
    </lineage>
</organism>
<dbReference type="AlphaFoldDB" id="A0A3B0JUG3"/>
<protein>
    <submittedName>
        <fullName evidence="1">Uncharacterized protein</fullName>
    </submittedName>
</protein>
<accession>A0A3B0JUG3</accession>
<dbReference type="EMBL" id="OUUW01000009">
    <property type="protein sequence ID" value="SPP84703.1"/>
    <property type="molecule type" value="Genomic_DNA"/>
</dbReference>
<evidence type="ECO:0000313" key="1">
    <source>
        <dbReference type="EMBL" id="SPP84703.1"/>
    </source>
</evidence>
<keyword evidence="2" id="KW-1185">Reference proteome</keyword>
<evidence type="ECO:0000313" key="2">
    <source>
        <dbReference type="Proteomes" id="UP000268350"/>
    </source>
</evidence>
<sequence length="125" mass="14104">MSQSSGLPSHLLHRMSDIFHLICLFSERLVYSSARSDSHSRIQAAAAPVHWYSAPWLVSSPANRPRDGTTALRHYEQTERRMALNKNGNRTVDADADADVAPLPRVVRWATAGSELARLWRHQFV</sequence>